<comment type="caution">
    <text evidence="1">The sequence shown here is derived from an EMBL/GenBank/DDBJ whole genome shotgun (WGS) entry which is preliminary data.</text>
</comment>
<dbReference type="RefSeq" id="WP_263998584.1">
    <property type="nucleotide sequence ID" value="NZ_JACKVK010000013.1"/>
</dbReference>
<name>A0A9X3C3U5_9MYCO</name>
<dbReference type="Proteomes" id="UP001141629">
    <property type="component" value="Unassembled WGS sequence"/>
</dbReference>
<dbReference type="EMBL" id="JACKVK010000013">
    <property type="protein sequence ID" value="MCV7423621.1"/>
    <property type="molecule type" value="Genomic_DNA"/>
</dbReference>
<accession>A0A9X3C3U5</accession>
<evidence type="ECO:0000313" key="1">
    <source>
        <dbReference type="EMBL" id="MCV7423621.1"/>
    </source>
</evidence>
<gene>
    <name evidence="1" type="ORF">H7K45_23990</name>
</gene>
<evidence type="ECO:0000313" key="2">
    <source>
        <dbReference type="Proteomes" id="UP001141629"/>
    </source>
</evidence>
<keyword evidence="2" id="KW-1185">Reference proteome</keyword>
<protein>
    <submittedName>
        <fullName evidence="1">Uncharacterized protein</fullName>
    </submittedName>
</protein>
<reference evidence="1" key="2">
    <citation type="journal article" date="2022" name="BMC Genomics">
        <title>Comparative genome analysis of mycobacteria focusing on tRNA and non-coding RNA.</title>
        <authorList>
            <person name="Behra P.R.K."/>
            <person name="Pettersson B.M.F."/>
            <person name="Ramesh M."/>
            <person name="Das S."/>
            <person name="Dasgupta S."/>
            <person name="Kirsebom L.A."/>
        </authorList>
    </citation>
    <scope>NUCLEOTIDE SEQUENCE</scope>
    <source>
        <strain evidence="1">DSM 44838</strain>
    </source>
</reference>
<dbReference type="AlphaFoldDB" id="A0A9X3C3U5"/>
<organism evidence="1 2">
    <name type="scientific">Mycobacterium yunnanensis</name>
    <dbReference type="NCBI Taxonomy" id="368477"/>
    <lineage>
        <taxon>Bacteria</taxon>
        <taxon>Bacillati</taxon>
        <taxon>Actinomycetota</taxon>
        <taxon>Actinomycetes</taxon>
        <taxon>Mycobacteriales</taxon>
        <taxon>Mycobacteriaceae</taxon>
        <taxon>Mycobacterium</taxon>
    </lineage>
</organism>
<sequence>MTASRLHGTEPNVTGLAETPIADADTVGQRIIFTQGAPVPLSRTRAALRWMLDHRHVHLPHHGHLSHPVHLPHAVHLPHHVHLPHLPPPKPQDTAWHASYVEQALMSREMYRL</sequence>
<reference evidence="1" key="1">
    <citation type="submission" date="2020-07" db="EMBL/GenBank/DDBJ databases">
        <authorList>
            <person name="Pettersson B.M.F."/>
            <person name="Behra P.R.K."/>
            <person name="Ramesh M."/>
            <person name="Das S."/>
            <person name="Dasgupta S."/>
            <person name="Kirsebom L.A."/>
        </authorList>
    </citation>
    <scope>NUCLEOTIDE SEQUENCE</scope>
    <source>
        <strain evidence="1">DSM 44838</strain>
    </source>
</reference>
<proteinExistence type="predicted"/>